<dbReference type="Proteomes" id="UP001140949">
    <property type="component" value="Unassembled WGS sequence"/>
</dbReference>
<evidence type="ECO:0000313" key="3">
    <source>
        <dbReference type="Proteomes" id="UP001140949"/>
    </source>
</evidence>
<comment type="caution">
    <text evidence="2">The sequence shown here is derived from an EMBL/GenBank/DDBJ whole genome shotgun (WGS) entry which is preliminary data.</text>
</comment>
<feature type="region of interest" description="Disordered" evidence="1">
    <location>
        <begin position="50"/>
        <end position="121"/>
    </location>
</feature>
<accession>A0AAX6H839</accession>
<reference evidence="2" key="1">
    <citation type="journal article" date="2023" name="GigaByte">
        <title>Genome assembly of the bearded iris, Iris pallida Lam.</title>
        <authorList>
            <person name="Bruccoleri R.E."/>
            <person name="Oakeley E.J."/>
            <person name="Faust A.M.E."/>
            <person name="Altorfer M."/>
            <person name="Dessus-Babus S."/>
            <person name="Burckhardt D."/>
            <person name="Oertli M."/>
            <person name="Naumann U."/>
            <person name="Petersen F."/>
            <person name="Wong J."/>
        </authorList>
    </citation>
    <scope>NUCLEOTIDE SEQUENCE</scope>
    <source>
        <strain evidence="2">GSM-AAB239-AS_SAM_17_03QT</strain>
    </source>
</reference>
<feature type="compositionally biased region" description="Basic and acidic residues" evidence="1">
    <location>
        <begin position="143"/>
        <end position="158"/>
    </location>
</feature>
<keyword evidence="3" id="KW-1185">Reference proteome</keyword>
<gene>
    <name evidence="2" type="ORF">M6B38_324765</name>
</gene>
<name>A0AAX6H839_IRIPA</name>
<feature type="compositionally biased region" description="Low complexity" evidence="1">
    <location>
        <begin position="90"/>
        <end position="99"/>
    </location>
</feature>
<organism evidence="2 3">
    <name type="scientific">Iris pallida</name>
    <name type="common">Sweet iris</name>
    <dbReference type="NCBI Taxonomy" id="29817"/>
    <lineage>
        <taxon>Eukaryota</taxon>
        <taxon>Viridiplantae</taxon>
        <taxon>Streptophyta</taxon>
        <taxon>Embryophyta</taxon>
        <taxon>Tracheophyta</taxon>
        <taxon>Spermatophyta</taxon>
        <taxon>Magnoliopsida</taxon>
        <taxon>Liliopsida</taxon>
        <taxon>Asparagales</taxon>
        <taxon>Iridaceae</taxon>
        <taxon>Iridoideae</taxon>
        <taxon>Irideae</taxon>
        <taxon>Iris</taxon>
    </lineage>
</organism>
<dbReference type="AlphaFoldDB" id="A0AAX6H839"/>
<sequence length="185" mass="17935">MGAAEDFLGGAGDGGLGDRGAFGVDEHAAELAGGAADGVAVDALGEDDHVVGGGQRLVGEPVPPRHGRGRGRRGVGAGRNLAHDARGVEGAEAADAVGKGAEEGGPSGGRHRAGVPRGGGSAVAEHAGEVAVAAAVVVAVGGGRDDEHLPVGEEDGRGGRRPRRRCGGVLVFADDGVREGVAVDG</sequence>
<dbReference type="EMBL" id="JANAVB010011799">
    <property type="protein sequence ID" value="KAJ6836894.1"/>
    <property type="molecule type" value="Genomic_DNA"/>
</dbReference>
<evidence type="ECO:0000313" key="2">
    <source>
        <dbReference type="EMBL" id="KAJ6836894.1"/>
    </source>
</evidence>
<feature type="compositionally biased region" description="Gly residues" evidence="1">
    <location>
        <begin position="9"/>
        <end position="20"/>
    </location>
</feature>
<evidence type="ECO:0000256" key="1">
    <source>
        <dbReference type="SAM" id="MobiDB-lite"/>
    </source>
</evidence>
<feature type="region of interest" description="Disordered" evidence="1">
    <location>
        <begin position="1"/>
        <end position="21"/>
    </location>
</feature>
<protein>
    <submittedName>
        <fullName evidence="2">UPF0392 protein-like</fullName>
    </submittedName>
</protein>
<reference evidence="2" key="2">
    <citation type="submission" date="2023-04" db="EMBL/GenBank/DDBJ databases">
        <authorList>
            <person name="Bruccoleri R.E."/>
            <person name="Oakeley E.J."/>
            <person name="Faust A.-M."/>
            <person name="Dessus-Babus S."/>
            <person name="Altorfer M."/>
            <person name="Burckhardt D."/>
            <person name="Oertli M."/>
            <person name="Naumann U."/>
            <person name="Petersen F."/>
            <person name="Wong J."/>
        </authorList>
    </citation>
    <scope>NUCLEOTIDE SEQUENCE</scope>
    <source>
        <strain evidence="2">GSM-AAB239-AS_SAM_17_03QT</strain>
        <tissue evidence="2">Leaf</tissue>
    </source>
</reference>
<proteinExistence type="predicted"/>
<feature type="region of interest" description="Disordered" evidence="1">
    <location>
        <begin position="143"/>
        <end position="164"/>
    </location>
</feature>